<evidence type="ECO:0000256" key="1">
    <source>
        <dbReference type="SAM" id="SignalP"/>
    </source>
</evidence>
<dbReference type="PANTHER" id="PTHR39201">
    <property type="entry name" value="EXPORTED PROTEIN-RELATED"/>
    <property type="match status" value="1"/>
</dbReference>
<evidence type="ECO:0000313" key="3">
    <source>
        <dbReference type="EMBL" id="ALD14629.1"/>
    </source>
</evidence>
<dbReference type="PANTHER" id="PTHR39201:SF1">
    <property type="entry name" value="FLAVODOXIN-LIKE DOMAIN-CONTAINING PROTEIN"/>
    <property type="match status" value="1"/>
</dbReference>
<keyword evidence="1" id="KW-0732">Signal</keyword>
<dbReference type="InterPro" id="IPR029039">
    <property type="entry name" value="Flavoprotein-like_sf"/>
</dbReference>
<dbReference type="EMBL" id="KP981374">
    <property type="protein sequence ID" value="ALD14629.1"/>
    <property type="molecule type" value="Genomic_DNA"/>
</dbReference>
<dbReference type="PROSITE" id="PS51257">
    <property type="entry name" value="PROKAR_LIPOPROTEIN"/>
    <property type="match status" value="1"/>
</dbReference>
<feature type="signal peptide" evidence="1">
    <location>
        <begin position="1"/>
        <end position="19"/>
    </location>
</feature>
<name>V5ZEW8_CLODI</name>
<dbReference type="SUPFAM" id="SSF52218">
    <property type="entry name" value="Flavoproteins"/>
    <property type="match status" value="1"/>
</dbReference>
<sequence>MRKILTCILALSCVLGLTACNNSTNSEPQKEVQSQSVPSTNALVVYFSMPETTDSKNMTEEEDNSTVVIDGKVMGNTQYVAMEIQEKTSADIFRIEPETPYTTNHEELVDIASQEQEENTRPAIKDRIADFEQYDTVFVGYPIWWSDLPMIMYSFFDEYDFSDKTIIPFSTHGGSGLADTISTIKELEPNATVYEQGLSISRNDVEKSSEEISQWLEKVIRE</sequence>
<dbReference type="RefSeq" id="WP_032547140.1">
    <property type="nucleotide sequence ID" value="NZ_BIOK01000041.1"/>
</dbReference>
<evidence type="ECO:0000259" key="2">
    <source>
        <dbReference type="PROSITE" id="PS50902"/>
    </source>
</evidence>
<dbReference type="PATRIC" id="fig|1496.842.peg.3104"/>
<dbReference type="GO" id="GO:0016651">
    <property type="term" value="F:oxidoreductase activity, acting on NAD(P)H"/>
    <property type="evidence" value="ECO:0007669"/>
    <property type="project" value="UniProtKB-ARBA"/>
</dbReference>
<dbReference type="InterPro" id="IPR008254">
    <property type="entry name" value="Flavodoxin/NO_synth"/>
</dbReference>
<dbReference type="GO" id="GO:0010181">
    <property type="term" value="F:FMN binding"/>
    <property type="evidence" value="ECO:0007669"/>
    <property type="project" value="InterPro"/>
</dbReference>
<dbReference type="EMBL" id="HG002394">
    <property type="protein sequence ID" value="CDF47249.1"/>
    <property type="molecule type" value="Genomic_DNA"/>
</dbReference>
<dbReference type="Gene3D" id="3.40.50.360">
    <property type="match status" value="1"/>
</dbReference>
<feature type="domain" description="Flavodoxin-like" evidence="2">
    <location>
        <begin position="66"/>
        <end position="220"/>
    </location>
</feature>
<gene>
    <name evidence="4" type="primary">flavodoxin</name>
</gene>
<dbReference type="AlphaFoldDB" id="V5ZEW8"/>
<dbReference type="PROSITE" id="PS50902">
    <property type="entry name" value="FLAVODOXIN_LIKE"/>
    <property type="match status" value="1"/>
</dbReference>
<protein>
    <submittedName>
        <fullName evidence="3 4">Flavodoxin</fullName>
    </submittedName>
</protein>
<accession>V5ZEW8</accession>
<organism evidence="4">
    <name type="scientific">Clostridioides difficile</name>
    <name type="common">Peptoclostridium difficile</name>
    <dbReference type="NCBI Taxonomy" id="1496"/>
    <lineage>
        <taxon>Bacteria</taxon>
        <taxon>Bacillati</taxon>
        <taxon>Bacillota</taxon>
        <taxon>Clostridia</taxon>
        <taxon>Peptostreptococcales</taxon>
        <taxon>Peptostreptococcaceae</taxon>
        <taxon>Clostridioides</taxon>
    </lineage>
</organism>
<evidence type="ECO:0000313" key="4">
    <source>
        <dbReference type="EMBL" id="CDF47249.1"/>
    </source>
</evidence>
<reference evidence="4" key="1">
    <citation type="submission" date="2013-04" db="EMBL/GenBank/DDBJ databases">
        <authorList>
            <person name="Dingle K."/>
        </authorList>
    </citation>
    <scope>NUCLEOTIDE SEQUENCE</scope>
    <source>
        <strain evidence="4">Ox1485</strain>
    </source>
</reference>
<dbReference type="Pfam" id="PF12682">
    <property type="entry name" value="Flavodoxin_4"/>
    <property type="match status" value="1"/>
</dbReference>
<reference evidence="3" key="3">
    <citation type="submission" date="2015-03" db="EMBL/GenBank/DDBJ databases">
        <authorList>
            <person name="Murphy D."/>
        </authorList>
    </citation>
    <scope>NUCLEOTIDE SEQUENCE</scope>
    <source>
        <strain evidence="3">ZJCDC-1</strain>
    </source>
</reference>
<reference evidence="4" key="2">
    <citation type="submission" date="2013-11" db="EMBL/GenBank/DDBJ databases">
        <title>Evolutionary History of the Clostridium difficile Pathogenicity Locus.</title>
        <authorList>
            <person name="Dingle K.E."/>
            <person name="Elliott B."/>
            <person name="Robinson E."/>
            <person name="Griffiths D."/>
            <person name="Eyre D.W."/>
            <person name="Stoesser N."/>
            <person name="Vaughan A."/>
            <person name="Golubchik T."/>
            <person name="Fawley W.N."/>
            <person name="Wilcox M.H."/>
            <person name="Peto T.E."/>
            <person name="Walker A.S."/>
            <person name="Riley T.V."/>
            <person name="Crook D.W."/>
            <person name="Didelot X."/>
        </authorList>
    </citation>
    <scope>NUCLEOTIDE SEQUENCE</scope>
    <source>
        <strain evidence="4">Ox1485</strain>
    </source>
</reference>
<feature type="chain" id="PRO_5038289405" evidence="1">
    <location>
        <begin position="20"/>
        <end position="222"/>
    </location>
</feature>
<proteinExistence type="predicted"/>
<dbReference type="NCBIfam" id="NF005389">
    <property type="entry name" value="PRK06934.1"/>
    <property type="match status" value="1"/>
</dbReference>